<evidence type="ECO:0000256" key="5">
    <source>
        <dbReference type="SAM" id="SignalP"/>
    </source>
</evidence>
<protein>
    <submittedName>
        <fullName evidence="7">ABC transporter substrate-binding protein</fullName>
    </submittedName>
</protein>
<dbReference type="Proteomes" id="UP001500393">
    <property type="component" value="Unassembled WGS sequence"/>
</dbReference>
<dbReference type="RefSeq" id="WP_344216019.1">
    <property type="nucleotide sequence ID" value="NZ_BAAAOS010000022.1"/>
</dbReference>
<dbReference type="Gene3D" id="3.10.105.10">
    <property type="entry name" value="Dipeptide-binding Protein, Domain 3"/>
    <property type="match status" value="1"/>
</dbReference>
<dbReference type="Pfam" id="PF00496">
    <property type="entry name" value="SBP_bac_5"/>
    <property type="match status" value="1"/>
</dbReference>
<evidence type="ECO:0000313" key="8">
    <source>
        <dbReference type="Proteomes" id="UP001500393"/>
    </source>
</evidence>
<comment type="similarity">
    <text evidence="2">Belongs to the bacterial solute-binding protein 5 family.</text>
</comment>
<evidence type="ECO:0000256" key="2">
    <source>
        <dbReference type="ARBA" id="ARBA00005695"/>
    </source>
</evidence>
<evidence type="ECO:0000256" key="4">
    <source>
        <dbReference type="ARBA" id="ARBA00022729"/>
    </source>
</evidence>
<comment type="caution">
    <text evidence="7">The sequence shown here is derived from an EMBL/GenBank/DDBJ whole genome shotgun (WGS) entry which is preliminary data.</text>
</comment>
<evidence type="ECO:0000313" key="7">
    <source>
        <dbReference type="EMBL" id="GAA1582326.1"/>
    </source>
</evidence>
<keyword evidence="3" id="KW-0813">Transport</keyword>
<dbReference type="InterPro" id="IPR039424">
    <property type="entry name" value="SBP_5"/>
</dbReference>
<accession>A0ABN2DP78</accession>
<feature type="domain" description="Solute-binding protein family 5" evidence="6">
    <location>
        <begin position="82"/>
        <end position="444"/>
    </location>
</feature>
<proteinExistence type="inferred from homology"/>
<gene>
    <name evidence="7" type="ORF">GCM10009789_40110</name>
</gene>
<dbReference type="SUPFAM" id="SSF53850">
    <property type="entry name" value="Periplasmic binding protein-like II"/>
    <property type="match status" value="1"/>
</dbReference>
<organism evidence="7 8">
    <name type="scientific">Kribbella sancticallisti</name>
    <dbReference type="NCBI Taxonomy" id="460087"/>
    <lineage>
        <taxon>Bacteria</taxon>
        <taxon>Bacillati</taxon>
        <taxon>Actinomycetota</taxon>
        <taxon>Actinomycetes</taxon>
        <taxon>Propionibacteriales</taxon>
        <taxon>Kribbellaceae</taxon>
        <taxon>Kribbella</taxon>
    </lineage>
</organism>
<dbReference type="InterPro" id="IPR000914">
    <property type="entry name" value="SBP_5_dom"/>
</dbReference>
<dbReference type="PIRSF" id="PIRSF002741">
    <property type="entry name" value="MppA"/>
    <property type="match status" value="1"/>
</dbReference>
<keyword evidence="8" id="KW-1185">Reference proteome</keyword>
<evidence type="ECO:0000256" key="1">
    <source>
        <dbReference type="ARBA" id="ARBA00004196"/>
    </source>
</evidence>
<feature type="signal peptide" evidence="5">
    <location>
        <begin position="1"/>
        <end position="26"/>
    </location>
</feature>
<dbReference type="PANTHER" id="PTHR30290:SF10">
    <property type="entry name" value="PERIPLASMIC OLIGOPEPTIDE-BINDING PROTEIN-RELATED"/>
    <property type="match status" value="1"/>
</dbReference>
<feature type="chain" id="PRO_5045746604" evidence="5">
    <location>
        <begin position="27"/>
        <end position="534"/>
    </location>
</feature>
<dbReference type="Gene3D" id="3.40.190.10">
    <property type="entry name" value="Periplasmic binding protein-like II"/>
    <property type="match status" value="1"/>
</dbReference>
<evidence type="ECO:0000259" key="6">
    <source>
        <dbReference type="Pfam" id="PF00496"/>
    </source>
</evidence>
<dbReference type="CDD" id="cd00995">
    <property type="entry name" value="PBP2_NikA_DppA_OppA_like"/>
    <property type="match status" value="1"/>
</dbReference>
<comment type="subcellular location">
    <subcellularLocation>
        <location evidence="1">Cell envelope</location>
    </subcellularLocation>
</comment>
<dbReference type="PROSITE" id="PS51257">
    <property type="entry name" value="PROKAR_LIPOPROTEIN"/>
    <property type="match status" value="1"/>
</dbReference>
<evidence type="ECO:0000256" key="3">
    <source>
        <dbReference type="ARBA" id="ARBA00022448"/>
    </source>
</evidence>
<sequence length="534" mass="57053">MTRSRATLRRAPSRAAIAMIALLATAGCSESSSSSGSPRDTEITVAAIAPIKTLDVAQIEVERSIASLVTEPLERTKSDGSFTPRLATSVRVAPKKLVYDLEPSAKFSDGKPVTPEDVAFSIKRLTDPKTAPVAASLLVAVKEVAATGPHQITVTSDGSDPSLRNNIAFAVRVVEKANVGANPKDFGSASAPPIGSGPYVVSKFSTDEVVLDKNSSYWGEEPAFKTIKSKFLPDDNTARLAMRSGDLDVKFLRDVGTARQWESVPGASLAALPTTSIDYLSFDVAAPPFDDVHVRRAFAHAVDRKGLIDIVYGGRARPLIGMLTPEELSSISSPKEAEEILSGLPTYKYDLAAAKAEFAKSKYPNGFSIKVNVGSNIAYGEKTMLILQENLKPLGIEIKINPVSEDEWTAPLIAHKDLGMQTFSYGPLIADPARILSLMVSSSEAVPSGQNIANFTSKKLDSDVATLTGSPDKAQRLAAAKSILEAVAEEVPYIPLFNKESITVTSEGFRYNTDGADYGDYSTGAWIDHIEPVS</sequence>
<reference evidence="8" key="1">
    <citation type="journal article" date="2019" name="Int. J. Syst. Evol. Microbiol.">
        <title>The Global Catalogue of Microorganisms (GCM) 10K type strain sequencing project: providing services to taxonomists for standard genome sequencing and annotation.</title>
        <authorList>
            <consortium name="The Broad Institute Genomics Platform"/>
            <consortium name="The Broad Institute Genome Sequencing Center for Infectious Disease"/>
            <person name="Wu L."/>
            <person name="Ma J."/>
        </authorList>
    </citation>
    <scope>NUCLEOTIDE SEQUENCE [LARGE SCALE GENOMIC DNA]</scope>
    <source>
        <strain evidence="8">JCM 14969</strain>
    </source>
</reference>
<dbReference type="InterPro" id="IPR030678">
    <property type="entry name" value="Peptide/Ni-bd"/>
</dbReference>
<dbReference type="PANTHER" id="PTHR30290">
    <property type="entry name" value="PERIPLASMIC BINDING COMPONENT OF ABC TRANSPORTER"/>
    <property type="match status" value="1"/>
</dbReference>
<keyword evidence="4 5" id="KW-0732">Signal</keyword>
<name>A0ABN2DP78_9ACTN</name>
<dbReference type="EMBL" id="BAAAOS010000022">
    <property type="protein sequence ID" value="GAA1582326.1"/>
    <property type="molecule type" value="Genomic_DNA"/>
</dbReference>